<sequence>MGRALRTSIAIALVGMTLPACSVLFDGSDYTGGGGQADAGGSDAAAADAQAPDDAAPRPCETNDECDDGEWCDDGECDACDEDGDGYQIAECSPETPIDCDDDDADIHPGATPICANGVDEACASTAPVNLQLNTEVDELGFIEARPIQGPTQRPHRLSVRAFGGESPRALVLWQIDDGRGTMLVSQPTIGDETLTSQALHELVEQPLPPGANTIVYDHQVSDVTQTSFVGTLFTDGEGALHARGAVFAVDGEVDGAPDEVIVPDPTQFPSFRIESQPALVHPAEDPNATSYDVAVIGSWLEAGTRRRGLVRIEPGSGTITRISPDAGEDRWSHSDGRAAVFSGYADGIVVWNGASEGEPNATRIVPRDAPLTGEPAVHVLRGPTAGQVAYTVLVPEASQLEIMRGLCAPGAVLAGCAFDTAQTYAMPWGDGRVTMSSLRFSETAFGLLWGDPGVGATSLRFASVETEPLAEEITPIEIPAPGVGNIIETAAHFVFQPLGATGAVITIVYAYVRGDGTMGRVHVGAARACLGNGGV</sequence>
<dbReference type="Pfam" id="PF11617">
    <property type="entry name" value="Cu-binding_MopE"/>
    <property type="match status" value="1"/>
</dbReference>
<reference evidence="3 4" key="1">
    <citation type="submission" date="2015-03" db="EMBL/GenBank/DDBJ databases">
        <title>Genome assembly of Sandaracinus amylolyticus DSM 53668.</title>
        <authorList>
            <person name="Sharma G."/>
            <person name="Subramanian S."/>
        </authorList>
    </citation>
    <scope>NUCLEOTIDE SEQUENCE [LARGE SCALE GENOMIC DNA]</scope>
    <source>
        <strain evidence="3 4">DSM 53668</strain>
    </source>
</reference>
<dbReference type="Proteomes" id="UP000034883">
    <property type="component" value="Chromosome"/>
</dbReference>
<keyword evidence="2" id="KW-0732">Signal</keyword>
<organism evidence="3 4">
    <name type="scientific">Sandaracinus amylolyticus</name>
    <dbReference type="NCBI Taxonomy" id="927083"/>
    <lineage>
        <taxon>Bacteria</taxon>
        <taxon>Pseudomonadati</taxon>
        <taxon>Myxococcota</taxon>
        <taxon>Polyangia</taxon>
        <taxon>Polyangiales</taxon>
        <taxon>Sandaracinaceae</taxon>
        <taxon>Sandaracinus</taxon>
    </lineage>
</organism>
<keyword evidence="4" id="KW-1185">Reference proteome</keyword>
<evidence type="ECO:0000256" key="1">
    <source>
        <dbReference type="SAM" id="MobiDB-lite"/>
    </source>
</evidence>
<feature type="compositionally biased region" description="Low complexity" evidence="1">
    <location>
        <begin position="39"/>
        <end position="54"/>
    </location>
</feature>
<evidence type="ECO:0008006" key="5">
    <source>
        <dbReference type="Google" id="ProtNLM"/>
    </source>
</evidence>
<feature type="chain" id="PRO_5002509559" description="BNR repeat domain protein" evidence="2">
    <location>
        <begin position="23"/>
        <end position="536"/>
    </location>
</feature>
<gene>
    <name evidence="3" type="ORF">DB32_003703</name>
</gene>
<dbReference type="InterPro" id="IPR021655">
    <property type="entry name" value="Put_metal-bd"/>
</dbReference>
<evidence type="ECO:0000313" key="3">
    <source>
        <dbReference type="EMBL" id="AKF06554.1"/>
    </source>
</evidence>
<dbReference type="EMBL" id="CP011125">
    <property type="protein sequence ID" value="AKF06554.1"/>
    <property type="molecule type" value="Genomic_DNA"/>
</dbReference>
<accession>A0A0F6SF95</accession>
<name>A0A0F6SF95_9BACT</name>
<evidence type="ECO:0000256" key="2">
    <source>
        <dbReference type="SAM" id="SignalP"/>
    </source>
</evidence>
<dbReference type="AlphaFoldDB" id="A0A0F6SF95"/>
<proteinExistence type="predicted"/>
<feature type="region of interest" description="Disordered" evidence="1">
    <location>
        <begin position="34"/>
        <end position="60"/>
    </location>
</feature>
<evidence type="ECO:0000313" key="4">
    <source>
        <dbReference type="Proteomes" id="UP000034883"/>
    </source>
</evidence>
<dbReference type="RefSeq" id="WP_053233715.1">
    <property type="nucleotide sequence ID" value="NZ_CP011125.1"/>
</dbReference>
<feature type="signal peptide" evidence="2">
    <location>
        <begin position="1"/>
        <end position="22"/>
    </location>
</feature>
<dbReference type="KEGG" id="samy:DB32_003703"/>
<protein>
    <recommendedName>
        <fullName evidence="5">BNR repeat domain protein</fullName>
    </recommendedName>
</protein>
<dbReference type="STRING" id="927083.DB32_003703"/>